<evidence type="ECO:0000256" key="2">
    <source>
        <dbReference type="ARBA" id="ARBA00012150"/>
    </source>
</evidence>
<dbReference type="PANTHER" id="PTHR47268:SF4">
    <property type="entry name" value="ACYLPHOSPHATASE"/>
    <property type="match status" value="1"/>
</dbReference>
<accession>A0A9D2SGE3</accession>
<feature type="active site" evidence="5">
    <location>
        <position position="38"/>
    </location>
</feature>
<dbReference type="InterPro" id="IPR036046">
    <property type="entry name" value="Acylphosphatase-like_dom_sf"/>
</dbReference>
<reference evidence="8" key="2">
    <citation type="submission" date="2021-04" db="EMBL/GenBank/DDBJ databases">
        <authorList>
            <person name="Gilroy R."/>
        </authorList>
    </citation>
    <scope>NUCLEOTIDE SEQUENCE</scope>
    <source>
        <strain evidence="8">CHK180-15479</strain>
    </source>
</reference>
<dbReference type="InterPro" id="IPR020456">
    <property type="entry name" value="Acylphosphatase"/>
</dbReference>
<protein>
    <recommendedName>
        <fullName evidence="3 5">acylphosphatase</fullName>
        <ecNumber evidence="2 5">3.6.1.7</ecNumber>
    </recommendedName>
</protein>
<evidence type="ECO:0000256" key="5">
    <source>
        <dbReference type="PROSITE-ProRule" id="PRU00520"/>
    </source>
</evidence>
<dbReference type="PROSITE" id="PS51160">
    <property type="entry name" value="ACYLPHOSPHATASE_3"/>
    <property type="match status" value="1"/>
</dbReference>
<comment type="caution">
    <text evidence="8">The sequence shown here is derived from an EMBL/GenBank/DDBJ whole genome shotgun (WGS) entry which is preliminary data.</text>
</comment>
<dbReference type="EMBL" id="DWWT01000021">
    <property type="protein sequence ID" value="HJC05541.1"/>
    <property type="molecule type" value="Genomic_DNA"/>
</dbReference>
<keyword evidence="5" id="KW-0378">Hydrolase</keyword>
<proteinExistence type="inferred from homology"/>
<feature type="domain" description="Acylphosphatase-like" evidence="7">
    <location>
        <begin position="5"/>
        <end position="91"/>
    </location>
</feature>
<dbReference type="Pfam" id="PF00708">
    <property type="entry name" value="Acylphosphatase"/>
    <property type="match status" value="1"/>
</dbReference>
<dbReference type="SUPFAM" id="SSF54975">
    <property type="entry name" value="Acylphosphatase/BLUF domain-like"/>
    <property type="match status" value="1"/>
</dbReference>
<gene>
    <name evidence="8" type="ORF">H9704_05225</name>
</gene>
<evidence type="ECO:0000313" key="8">
    <source>
        <dbReference type="EMBL" id="HJC05541.1"/>
    </source>
</evidence>
<feature type="active site" evidence="5">
    <location>
        <position position="20"/>
    </location>
</feature>
<comment type="similarity">
    <text evidence="1 6">Belongs to the acylphosphatase family.</text>
</comment>
<evidence type="ECO:0000256" key="4">
    <source>
        <dbReference type="ARBA" id="ARBA00047645"/>
    </source>
</evidence>
<name>A0A9D2SGE3_9FIRM</name>
<dbReference type="InterPro" id="IPR017968">
    <property type="entry name" value="Acylphosphatase_CS"/>
</dbReference>
<evidence type="ECO:0000256" key="3">
    <source>
        <dbReference type="ARBA" id="ARBA00015991"/>
    </source>
</evidence>
<evidence type="ECO:0000256" key="6">
    <source>
        <dbReference type="RuleBase" id="RU004168"/>
    </source>
</evidence>
<dbReference type="PROSITE" id="PS00151">
    <property type="entry name" value="ACYLPHOSPHATASE_2"/>
    <property type="match status" value="1"/>
</dbReference>
<dbReference type="PANTHER" id="PTHR47268">
    <property type="entry name" value="ACYLPHOSPHATASE"/>
    <property type="match status" value="1"/>
</dbReference>
<reference evidence="8" key="1">
    <citation type="journal article" date="2021" name="PeerJ">
        <title>Extensive microbial diversity within the chicken gut microbiome revealed by metagenomics and culture.</title>
        <authorList>
            <person name="Gilroy R."/>
            <person name="Ravi A."/>
            <person name="Getino M."/>
            <person name="Pursley I."/>
            <person name="Horton D.L."/>
            <person name="Alikhan N.F."/>
            <person name="Baker D."/>
            <person name="Gharbi K."/>
            <person name="Hall N."/>
            <person name="Watson M."/>
            <person name="Adriaenssens E.M."/>
            <person name="Foster-Nyarko E."/>
            <person name="Jarju S."/>
            <person name="Secka A."/>
            <person name="Antonio M."/>
            <person name="Oren A."/>
            <person name="Chaudhuri R.R."/>
            <person name="La Ragione R."/>
            <person name="Hildebrand F."/>
            <person name="Pallen M.J."/>
        </authorList>
    </citation>
    <scope>NUCLEOTIDE SEQUENCE</scope>
    <source>
        <strain evidence="8">CHK180-15479</strain>
    </source>
</reference>
<sequence>MGTIRMHVYFSGRVQGVGFRFTACRLARPLGLTGWVKNLWDGRVEMEVQGERTAVERLLRYLPMERFIRVDSMDTKEISLKEGERDFREIY</sequence>
<dbReference type="Gene3D" id="3.30.70.100">
    <property type="match status" value="1"/>
</dbReference>
<dbReference type="EC" id="3.6.1.7" evidence="2 5"/>
<dbReference type="GO" id="GO:0003998">
    <property type="term" value="F:acylphosphatase activity"/>
    <property type="evidence" value="ECO:0007669"/>
    <property type="project" value="UniProtKB-EC"/>
</dbReference>
<dbReference type="Proteomes" id="UP000823910">
    <property type="component" value="Unassembled WGS sequence"/>
</dbReference>
<evidence type="ECO:0000259" key="7">
    <source>
        <dbReference type="PROSITE" id="PS51160"/>
    </source>
</evidence>
<evidence type="ECO:0000313" key="9">
    <source>
        <dbReference type="Proteomes" id="UP000823910"/>
    </source>
</evidence>
<comment type="catalytic activity">
    <reaction evidence="4 5">
        <text>an acyl phosphate + H2O = a carboxylate + phosphate + H(+)</text>
        <dbReference type="Rhea" id="RHEA:14965"/>
        <dbReference type="ChEBI" id="CHEBI:15377"/>
        <dbReference type="ChEBI" id="CHEBI:15378"/>
        <dbReference type="ChEBI" id="CHEBI:29067"/>
        <dbReference type="ChEBI" id="CHEBI:43474"/>
        <dbReference type="ChEBI" id="CHEBI:59918"/>
        <dbReference type="EC" id="3.6.1.7"/>
    </reaction>
</comment>
<dbReference type="PRINTS" id="PR00112">
    <property type="entry name" value="ACYLPHPHTASE"/>
</dbReference>
<dbReference type="InterPro" id="IPR001792">
    <property type="entry name" value="Acylphosphatase-like_dom"/>
</dbReference>
<dbReference type="AlphaFoldDB" id="A0A9D2SGE3"/>
<evidence type="ECO:0000256" key="1">
    <source>
        <dbReference type="ARBA" id="ARBA00005614"/>
    </source>
</evidence>
<organism evidence="8 9">
    <name type="scientific">Candidatus Enterocloster excrementipullorum</name>
    <dbReference type="NCBI Taxonomy" id="2838559"/>
    <lineage>
        <taxon>Bacteria</taxon>
        <taxon>Bacillati</taxon>
        <taxon>Bacillota</taxon>
        <taxon>Clostridia</taxon>
        <taxon>Lachnospirales</taxon>
        <taxon>Lachnospiraceae</taxon>
        <taxon>Enterocloster</taxon>
    </lineage>
</organism>